<evidence type="ECO:0000259" key="2">
    <source>
        <dbReference type="Pfam" id="PF11563"/>
    </source>
</evidence>
<dbReference type="PANTHER" id="PTHR42071">
    <property type="entry name" value="PROTOGLOBIN DOMAIN-CONTAINING PROTEIN"/>
    <property type="match status" value="1"/>
</dbReference>
<dbReference type="EMBL" id="KZ821294">
    <property type="protein sequence ID" value="PYH40224.1"/>
    <property type="molecule type" value="Genomic_DNA"/>
</dbReference>
<gene>
    <name evidence="3" type="ORF">BP01DRAFT_225353</name>
</gene>
<feature type="domain" description="Globin-sensor" evidence="2">
    <location>
        <begin position="24"/>
        <end position="206"/>
    </location>
</feature>
<dbReference type="PANTHER" id="PTHR42071:SF1">
    <property type="entry name" value="GLOBIN-SENSOR DOMAIN-CONTAINING PROTEIN"/>
    <property type="match status" value="1"/>
</dbReference>
<protein>
    <recommendedName>
        <fullName evidence="2">Globin-sensor domain-containing protein</fullName>
    </recommendedName>
</protein>
<proteinExistence type="predicted"/>
<name>A0A318Z1H1_9EURO</name>
<dbReference type="GO" id="GO:0019825">
    <property type="term" value="F:oxygen binding"/>
    <property type="evidence" value="ECO:0007669"/>
    <property type="project" value="InterPro"/>
</dbReference>
<dbReference type="GeneID" id="37072402"/>
<dbReference type="GO" id="GO:0020037">
    <property type="term" value="F:heme binding"/>
    <property type="evidence" value="ECO:0007669"/>
    <property type="project" value="InterPro"/>
</dbReference>
<organism evidence="3 4">
    <name type="scientific">Aspergillus saccharolyticus JOP 1030-1</name>
    <dbReference type="NCBI Taxonomy" id="1450539"/>
    <lineage>
        <taxon>Eukaryota</taxon>
        <taxon>Fungi</taxon>
        <taxon>Dikarya</taxon>
        <taxon>Ascomycota</taxon>
        <taxon>Pezizomycotina</taxon>
        <taxon>Eurotiomycetes</taxon>
        <taxon>Eurotiomycetidae</taxon>
        <taxon>Eurotiales</taxon>
        <taxon>Aspergillaceae</taxon>
        <taxon>Aspergillus</taxon>
        <taxon>Aspergillus subgen. Circumdati</taxon>
    </lineage>
</organism>
<dbReference type="InterPro" id="IPR044398">
    <property type="entry name" value="Globin-sensor_dom"/>
</dbReference>
<dbReference type="AlphaFoldDB" id="A0A318Z1H1"/>
<reference evidence="3 4" key="1">
    <citation type="submission" date="2016-12" db="EMBL/GenBank/DDBJ databases">
        <title>The genomes of Aspergillus section Nigri reveals drivers in fungal speciation.</title>
        <authorList>
            <consortium name="DOE Joint Genome Institute"/>
            <person name="Vesth T.C."/>
            <person name="Nybo J."/>
            <person name="Theobald S."/>
            <person name="Brandl J."/>
            <person name="Frisvad J.C."/>
            <person name="Nielsen K.F."/>
            <person name="Lyhne E.K."/>
            <person name="Kogle M.E."/>
            <person name="Kuo A."/>
            <person name="Riley R."/>
            <person name="Clum A."/>
            <person name="Nolan M."/>
            <person name="Lipzen A."/>
            <person name="Salamov A."/>
            <person name="Henrissat B."/>
            <person name="Wiebenga A."/>
            <person name="De Vries R.P."/>
            <person name="Grigoriev I.V."/>
            <person name="Mortensen U.H."/>
            <person name="Andersen M.R."/>
            <person name="Baker S.E."/>
        </authorList>
    </citation>
    <scope>NUCLEOTIDE SEQUENCE [LARGE SCALE GENOMIC DNA]</scope>
    <source>
        <strain evidence="3 4">JOP 1030-1</strain>
    </source>
</reference>
<accession>A0A318Z1H1</accession>
<evidence type="ECO:0000313" key="3">
    <source>
        <dbReference type="EMBL" id="PYH40224.1"/>
    </source>
</evidence>
<sequence length="307" mass="34881">MFLQGKSRSRPAHVDRKALYTDLEARVHYLQQFLEFSADDVAALNKGSKYIKALAPTLVDKVYSKLLENDITARVFRTRDTSADLDEEEETASYPSFDSPYIQRRRMFLRWYMTKICTDPTKPEFYQYLNQVGRMHVGKDRMLAFHVEYIHIGACLGYIQDIILEAVFGHPQLTLAFKMALVKALNKVIWIQNDLFARWQVRDGEEFRDEPETTAHETAHKTAHETAHKEPHDDAASYITRSPTQLSEAPSIFSDTRSVDSTISHGTATMNAPSSSHSAHSACPFSGGFKQSFETKVWSGPDGKKGH</sequence>
<evidence type="ECO:0000313" key="4">
    <source>
        <dbReference type="Proteomes" id="UP000248349"/>
    </source>
</evidence>
<evidence type="ECO:0000256" key="1">
    <source>
        <dbReference type="SAM" id="MobiDB-lite"/>
    </source>
</evidence>
<dbReference type="RefSeq" id="XP_025426206.1">
    <property type="nucleotide sequence ID" value="XM_025571174.1"/>
</dbReference>
<dbReference type="Proteomes" id="UP000248349">
    <property type="component" value="Unassembled WGS sequence"/>
</dbReference>
<feature type="region of interest" description="Disordered" evidence="1">
    <location>
        <begin position="207"/>
        <end position="234"/>
    </location>
</feature>
<dbReference type="OrthoDB" id="10027058at2759"/>
<dbReference type="InterPro" id="IPR012292">
    <property type="entry name" value="Globin/Proto"/>
</dbReference>
<dbReference type="Pfam" id="PF11563">
    <property type="entry name" value="Protoglobin"/>
    <property type="match status" value="1"/>
</dbReference>
<keyword evidence="4" id="KW-1185">Reference proteome</keyword>
<dbReference type="Gene3D" id="1.10.490.10">
    <property type="entry name" value="Globins"/>
    <property type="match status" value="1"/>
</dbReference>